<dbReference type="AlphaFoldDB" id="A0A147I8F9"/>
<sequence length="381" mass="40214">AMACARPRSGPHAIAAETLRRLPDLDALIDSATRQRLPDDAKARSALRIALVQALALGTPPHAAISTVLPLVDGGPRKLVHGVFGTLMRQQATLPEVPTLPATVADRWRAHWGDAVVEAAARAFAAPPPIDLSFADPAKATLDAPSLASGHQRVPAGSDIAALPGFAEGDWWVQDLAASIPARLIGRGTGSALDLCAAPGGKTLQLAAAGWDVTAIDISESRAARLRENRERTKLPFDIRIADVREWAPDAPADAVLVDAPCSATGIFRRHPDVLYRAHAHVIADMAALQARILDRAATWVKPGGTLVYATCSLEPEEGEAQIARFLDAHPDFATRAARADELPAGVAPTPDGWVRTLPETLETVGGCDGFFVARVQRASA</sequence>
<feature type="binding site" evidence="5">
    <location>
        <position position="217"/>
    </location>
    <ligand>
        <name>S-adenosyl-L-methionine</name>
        <dbReference type="ChEBI" id="CHEBI:59789"/>
    </ligand>
</feature>
<dbReference type="GO" id="GO:0001510">
    <property type="term" value="P:RNA methylation"/>
    <property type="evidence" value="ECO:0007669"/>
    <property type="project" value="InterPro"/>
</dbReference>
<evidence type="ECO:0000256" key="1">
    <source>
        <dbReference type="ARBA" id="ARBA00022603"/>
    </source>
</evidence>
<dbReference type="PANTHER" id="PTHR22807">
    <property type="entry name" value="NOP2 YEAST -RELATED NOL1/NOP2/FMU SUN DOMAIN-CONTAINING"/>
    <property type="match status" value="1"/>
</dbReference>
<evidence type="ECO:0000313" key="7">
    <source>
        <dbReference type="EMBL" id="KTT75399.1"/>
    </source>
</evidence>
<dbReference type="Gene3D" id="3.40.50.150">
    <property type="entry name" value="Vaccinia Virus protein VP39"/>
    <property type="match status" value="1"/>
</dbReference>
<evidence type="ECO:0000256" key="5">
    <source>
        <dbReference type="PROSITE-ProRule" id="PRU01023"/>
    </source>
</evidence>
<proteinExistence type="inferred from homology"/>
<feature type="domain" description="SAM-dependent MTase RsmB/NOP-type" evidence="6">
    <location>
        <begin position="96"/>
        <end position="379"/>
    </location>
</feature>
<dbReference type="InterPro" id="IPR023267">
    <property type="entry name" value="RCMT"/>
</dbReference>
<evidence type="ECO:0000256" key="4">
    <source>
        <dbReference type="ARBA" id="ARBA00022884"/>
    </source>
</evidence>
<accession>A0A147I8F9</accession>
<dbReference type="InterPro" id="IPR001678">
    <property type="entry name" value="MeTrfase_RsmB-F_NOP2_dom"/>
</dbReference>
<dbReference type="GO" id="GO:0003723">
    <property type="term" value="F:RNA binding"/>
    <property type="evidence" value="ECO:0007669"/>
    <property type="project" value="UniProtKB-UniRule"/>
</dbReference>
<dbReference type="OrthoDB" id="9810297at2"/>
<evidence type="ECO:0000313" key="8">
    <source>
        <dbReference type="Proteomes" id="UP000074310"/>
    </source>
</evidence>
<dbReference type="InterPro" id="IPR049560">
    <property type="entry name" value="MeTrfase_RsmB-F_NOP2_cat"/>
</dbReference>
<comment type="caution">
    <text evidence="7">The sequence shown here is derived from an EMBL/GenBank/DDBJ whole genome shotgun (WGS) entry which is preliminary data.</text>
</comment>
<keyword evidence="1 5" id="KW-0489">Methyltransferase</keyword>
<feature type="binding site" evidence="5">
    <location>
        <position position="243"/>
    </location>
    <ligand>
        <name>S-adenosyl-L-methionine</name>
        <dbReference type="ChEBI" id="CHEBI:59789"/>
    </ligand>
</feature>
<dbReference type="GO" id="GO:0008173">
    <property type="term" value="F:RNA methyltransferase activity"/>
    <property type="evidence" value="ECO:0007669"/>
    <property type="project" value="InterPro"/>
</dbReference>
<keyword evidence="4 5" id="KW-0694">RNA-binding</keyword>
<protein>
    <submittedName>
        <fullName evidence="7">SAM-dependent methyltransferase</fullName>
    </submittedName>
</protein>
<feature type="binding site" evidence="5">
    <location>
        <begin position="196"/>
        <end position="202"/>
    </location>
    <ligand>
        <name>S-adenosyl-L-methionine</name>
        <dbReference type="ChEBI" id="CHEBI:59789"/>
    </ligand>
</feature>
<feature type="binding site" evidence="5">
    <location>
        <position position="259"/>
    </location>
    <ligand>
        <name>S-adenosyl-L-methionine</name>
        <dbReference type="ChEBI" id="CHEBI:59789"/>
    </ligand>
</feature>
<dbReference type="CDD" id="cd02440">
    <property type="entry name" value="AdoMet_MTases"/>
    <property type="match status" value="1"/>
</dbReference>
<dbReference type="PANTHER" id="PTHR22807:SF61">
    <property type="entry name" value="NOL1_NOP2_SUN FAMILY PROTEIN _ ANTITERMINATION NUSB DOMAIN-CONTAINING PROTEIN"/>
    <property type="match status" value="1"/>
</dbReference>
<feature type="non-terminal residue" evidence="7">
    <location>
        <position position="1"/>
    </location>
</feature>
<name>A0A147I8F9_9SPHN</name>
<feature type="active site" description="Nucleophile" evidence="5">
    <location>
        <position position="312"/>
    </location>
</feature>
<keyword evidence="2 5" id="KW-0808">Transferase</keyword>
<evidence type="ECO:0000256" key="3">
    <source>
        <dbReference type="ARBA" id="ARBA00022691"/>
    </source>
</evidence>
<organism evidence="7 8">
    <name type="scientific">Sphingomonas endophytica</name>
    <dbReference type="NCBI Taxonomy" id="869719"/>
    <lineage>
        <taxon>Bacteria</taxon>
        <taxon>Pseudomonadati</taxon>
        <taxon>Pseudomonadota</taxon>
        <taxon>Alphaproteobacteria</taxon>
        <taxon>Sphingomonadales</taxon>
        <taxon>Sphingomonadaceae</taxon>
        <taxon>Sphingomonas</taxon>
    </lineage>
</organism>
<dbReference type="Pfam" id="PF01189">
    <property type="entry name" value="Methyltr_RsmB-F"/>
    <property type="match status" value="1"/>
</dbReference>
<dbReference type="EMBL" id="LDTB01000008">
    <property type="protein sequence ID" value="KTT75399.1"/>
    <property type="molecule type" value="Genomic_DNA"/>
</dbReference>
<gene>
    <name evidence="7" type="ORF">NS334_03725</name>
</gene>
<evidence type="ECO:0000259" key="6">
    <source>
        <dbReference type="PROSITE" id="PS51686"/>
    </source>
</evidence>
<reference evidence="7 8" key="1">
    <citation type="journal article" date="2016" name="Front. Microbiol.">
        <title>Genomic Resource of Rice Seed Associated Bacteria.</title>
        <authorList>
            <person name="Midha S."/>
            <person name="Bansal K."/>
            <person name="Sharma S."/>
            <person name="Kumar N."/>
            <person name="Patil P.P."/>
            <person name="Chaudhry V."/>
            <person name="Patil P.B."/>
        </authorList>
    </citation>
    <scope>NUCLEOTIDE SEQUENCE [LARGE SCALE GENOMIC DNA]</scope>
    <source>
        <strain evidence="7 8">NS334</strain>
    </source>
</reference>
<dbReference type="InterPro" id="IPR035926">
    <property type="entry name" value="NusB-like_sf"/>
</dbReference>
<dbReference type="InterPro" id="IPR006027">
    <property type="entry name" value="NusB_RsmB_TIM44"/>
</dbReference>
<dbReference type="Gene3D" id="1.10.940.10">
    <property type="entry name" value="NusB-like"/>
    <property type="match status" value="1"/>
</dbReference>
<evidence type="ECO:0000256" key="2">
    <source>
        <dbReference type="ARBA" id="ARBA00022679"/>
    </source>
</evidence>
<keyword evidence="8" id="KW-1185">Reference proteome</keyword>
<keyword evidence="3 5" id="KW-0949">S-adenosyl-L-methionine</keyword>
<dbReference type="SUPFAM" id="SSF48013">
    <property type="entry name" value="NusB-like"/>
    <property type="match status" value="1"/>
</dbReference>
<dbReference type="InterPro" id="IPR029063">
    <property type="entry name" value="SAM-dependent_MTases_sf"/>
</dbReference>
<dbReference type="GO" id="GO:0006355">
    <property type="term" value="P:regulation of DNA-templated transcription"/>
    <property type="evidence" value="ECO:0007669"/>
    <property type="project" value="InterPro"/>
</dbReference>
<dbReference type="SUPFAM" id="SSF53335">
    <property type="entry name" value="S-adenosyl-L-methionine-dependent methyltransferases"/>
    <property type="match status" value="1"/>
</dbReference>
<dbReference type="PATRIC" id="fig|869719.3.peg.3461"/>
<dbReference type="Proteomes" id="UP000074310">
    <property type="component" value="Unassembled WGS sequence"/>
</dbReference>
<comment type="similarity">
    <text evidence="5">Belongs to the class I-like SAM-binding methyltransferase superfamily. RsmB/NOP family.</text>
</comment>
<dbReference type="PROSITE" id="PS51686">
    <property type="entry name" value="SAM_MT_RSMB_NOP"/>
    <property type="match status" value="1"/>
</dbReference>
<dbReference type="Pfam" id="PF01029">
    <property type="entry name" value="NusB"/>
    <property type="match status" value="1"/>
</dbReference>
<dbReference type="PRINTS" id="PR02008">
    <property type="entry name" value="RCMTFAMILY"/>
</dbReference>